<evidence type="ECO:0000256" key="2">
    <source>
        <dbReference type="ARBA" id="ARBA00007520"/>
    </source>
</evidence>
<evidence type="ECO:0000256" key="6">
    <source>
        <dbReference type="SAM" id="MobiDB-lite"/>
    </source>
</evidence>
<accession>A0A2J6S5Q9</accession>
<dbReference type="PANTHER" id="PTHR23501">
    <property type="entry name" value="MAJOR FACILITATOR SUPERFAMILY"/>
    <property type="match status" value="1"/>
</dbReference>
<dbReference type="InterPro" id="IPR020846">
    <property type="entry name" value="MFS_dom"/>
</dbReference>
<dbReference type="CDD" id="cd17502">
    <property type="entry name" value="MFS_Azr1_MDR_like"/>
    <property type="match status" value="1"/>
</dbReference>
<feature type="domain" description="Major facilitator superfamily (MFS) profile" evidence="8">
    <location>
        <begin position="66"/>
        <end position="554"/>
    </location>
</feature>
<feature type="transmembrane region" description="Helical" evidence="7">
    <location>
        <begin position="156"/>
        <end position="177"/>
    </location>
</feature>
<feature type="transmembrane region" description="Helical" evidence="7">
    <location>
        <begin position="216"/>
        <end position="238"/>
    </location>
</feature>
<dbReference type="EMBL" id="KZ613939">
    <property type="protein sequence ID" value="PMD46100.1"/>
    <property type="molecule type" value="Genomic_DNA"/>
</dbReference>
<feature type="region of interest" description="Disordered" evidence="6">
    <location>
        <begin position="1"/>
        <end position="51"/>
    </location>
</feature>
<evidence type="ECO:0000313" key="9">
    <source>
        <dbReference type="EMBL" id="PMD46100.1"/>
    </source>
</evidence>
<dbReference type="InterPro" id="IPR036259">
    <property type="entry name" value="MFS_trans_sf"/>
</dbReference>
<feature type="transmembrane region" description="Helical" evidence="7">
    <location>
        <begin position="63"/>
        <end position="89"/>
    </location>
</feature>
<feature type="transmembrane region" description="Helical" evidence="7">
    <location>
        <begin position="189"/>
        <end position="210"/>
    </location>
</feature>
<dbReference type="Pfam" id="PF07690">
    <property type="entry name" value="MFS_1"/>
    <property type="match status" value="1"/>
</dbReference>
<dbReference type="PROSITE" id="PS50850">
    <property type="entry name" value="MFS"/>
    <property type="match status" value="1"/>
</dbReference>
<feature type="transmembrane region" description="Helical" evidence="7">
    <location>
        <begin position="290"/>
        <end position="309"/>
    </location>
</feature>
<feature type="transmembrane region" description="Helical" evidence="7">
    <location>
        <begin position="392"/>
        <end position="411"/>
    </location>
</feature>
<sequence>MDDEKASHKEDGASVPESPAIQPQKAVDEAGLESSSTEAPEQAPEKTATETQQQEVWITGLKLGVIVAAISMAAFLMLLDVSIVATAIPRITSDFHSLTDIGWYGSAYLLANCSLQPMAGKIYGRFDSKVCFMVFFGLFEFGSLLSAVATSSKMFIVGRAVAGMGGSGVVNGGLTIIAKCVPMQKRGLYIGMIMGVAQLGIMLGPLVGGALTEYASWRWCFYINLPAGAFVAVFLFFIRIPSHSKSSEKVTFLSITKSLDVLGFVLFAPAAIMFLLALEWGGNVYRWDSSTVIGLFCGAFGTIVVFFVWESRVGDEAMIPLSMITKRIIASSCLAMLFSAACMIVTSFYMAIYFQADKGVSPMLSGVYLLPSILTQIMFGLFSGGLVGRVGYYLPFIIAGTTFTSIGTGLLSTLVSTSSTGRWIGFQIIAGVGRGLTLQMPILAIQNNLEPRDIPVGMSLLMFSQNMGAALFVSFAQTILSTTLVHELPILAPGINTEAVIAAGASSFREVVPKALLRGVLLAYDQAIHRVFYLAAGSAAAGFVACWGMGWKSVKKPKVQQPEA</sequence>
<protein>
    <submittedName>
        <fullName evidence="9">MFS general substrate transporter</fullName>
    </submittedName>
</protein>
<feature type="transmembrane region" description="Helical" evidence="7">
    <location>
        <begin position="456"/>
        <end position="480"/>
    </location>
</feature>
<dbReference type="FunFam" id="1.20.1250.20:FF:000196">
    <property type="entry name" value="MFS toxin efflux pump (AflT)"/>
    <property type="match status" value="1"/>
</dbReference>
<evidence type="ECO:0000256" key="4">
    <source>
        <dbReference type="ARBA" id="ARBA00022989"/>
    </source>
</evidence>
<feature type="transmembrane region" description="Helical" evidence="7">
    <location>
        <begin position="130"/>
        <end position="150"/>
    </location>
</feature>
<feature type="compositionally biased region" description="Basic and acidic residues" evidence="6">
    <location>
        <begin position="1"/>
        <end position="12"/>
    </location>
</feature>
<dbReference type="InterPro" id="IPR011701">
    <property type="entry name" value="MFS"/>
</dbReference>
<dbReference type="GO" id="GO:0005886">
    <property type="term" value="C:plasma membrane"/>
    <property type="evidence" value="ECO:0007669"/>
    <property type="project" value="TreeGrafter"/>
</dbReference>
<feature type="transmembrane region" description="Helical" evidence="7">
    <location>
        <begin position="101"/>
        <end position="118"/>
    </location>
</feature>
<gene>
    <name evidence="9" type="ORF">L207DRAFT_628703</name>
</gene>
<dbReference type="PRINTS" id="PR01036">
    <property type="entry name" value="TCRTETB"/>
</dbReference>
<proteinExistence type="inferred from homology"/>
<keyword evidence="10" id="KW-1185">Reference proteome</keyword>
<feature type="transmembrane region" description="Helical" evidence="7">
    <location>
        <begin position="259"/>
        <end position="278"/>
    </location>
</feature>
<evidence type="ECO:0000313" key="10">
    <source>
        <dbReference type="Proteomes" id="UP000235786"/>
    </source>
</evidence>
<dbReference type="PANTHER" id="PTHR23501:SF193">
    <property type="entry name" value="MULTIDRUG TRANSPORTER, PUTATIVE (AFU_ORTHOLOGUE AFUA_8G00940)-RELATED"/>
    <property type="match status" value="1"/>
</dbReference>
<dbReference type="Proteomes" id="UP000235786">
    <property type="component" value="Unassembled WGS sequence"/>
</dbReference>
<comment type="similarity">
    <text evidence="2">Belongs to the major facilitator superfamily. TCR/Tet family.</text>
</comment>
<feature type="transmembrane region" description="Helical" evidence="7">
    <location>
        <begin position="423"/>
        <end position="444"/>
    </location>
</feature>
<dbReference type="SUPFAM" id="SSF103473">
    <property type="entry name" value="MFS general substrate transporter"/>
    <property type="match status" value="2"/>
</dbReference>
<comment type="subcellular location">
    <subcellularLocation>
        <location evidence="1">Membrane</location>
        <topology evidence="1">Multi-pass membrane protein</topology>
    </subcellularLocation>
</comment>
<dbReference type="OrthoDB" id="10021397at2759"/>
<dbReference type="Gene3D" id="1.20.1250.20">
    <property type="entry name" value="MFS general substrate transporter like domains"/>
    <property type="match status" value="2"/>
</dbReference>
<keyword evidence="3 7" id="KW-0812">Transmembrane</keyword>
<feature type="transmembrane region" description="Helical" evidence="7">
    <location>
        <begin position="366"/>
        <end position="387"/>
    </location>
</feature>
<keyword evidence="5 7" id="KW-0472">Membrane</keyword>
<evidence type="ECO:0000256" key="3">
    <source>
        <dbReference type="ARBA" id="ARBA00022692"/>
    </source>
</evidence>
<name>A0A2J6S5Q9_HYAVF</name>
<evidence type="ECO:0000259" key="8">
    <source>
        <dbReference type="PROSITE" id="PS50850"/>
    </source>
</evidence>
<keyword evidence="4 7" id="KW-1133">Transmembrane helix</keyword>
<dbReference type="AlphaFoldDB" id="A0A2J6S5Q9"/>
<evidence type="ECO:0000256" key="1">
    <source>
        <dbReference type="ARBA" id="ARBA00004141"/>
    </source>
</evidence>
<evidence type="ECO:0000256" key="5">
    <source>
        <dbReference type="ARBA" id="ARBA00023136"/>
    </source>
</evidence>
<feature type="transmembrane region" description="Helical" evidence="7">
    <location>
        <begin position="329"/>
        <end position="354"/>
    </location>
</feature>
<reference evidence="9 10" key="1">
    <citation type="submission" date="2016-04" db="EMBL/GenBank/DDBJ databases">
        <title>A degradative enzymes factory behind the ericoid mycorrhizal symbiosis.</title>
        <authorList>
            <consortium name="DOE Joint Genome Institute"/>
            <person name="Martino E."/>
            <person name="Morin E."/>
            <person name="Grelet G."/>
            <person name="Kuo A."/>
            <person name="Kohler A."/>
            <person name="Daghino S."/>
            <person name="Barry K."/>
            <person name="Choi C."/>
            <person name="Cichocki N."/>
            <person name="Clum A."/>
            <person name="Copeland A."/>
            <person name="Hainaut M."/>
            <person name="Haridas S."/>
            <person name="Labutti K."/>
            <person name="Lindquist E."/>
            <person name="Lipzen A."/>
            <person name="Khouja H.-R."/>
            <person name="Murat C."/>
            <person name="Ohm R."/>
            <person name="Olson A."/>
            <person name="Spatafora J."/>
            <person name="Veneault-Fourrey C."/>
            <person name="Henrissat B."/>
            <person name="Grigoriev I."/>
            <person name="Martin F."/>
            <person name="Perotto S."/>
        </authorList>
    </citation>
    <scope>NUCLEOTIDE SEQUENCE [LARGE SCALE GENOMIC DNA]</scope>
    <source>
        <strain evidence="9 10">F</strain>
    </source>
</reference>
<organism evidence="9 10">
    <name type="scientific">Hyaloscypha variabilis (strain UAMH 11265 / GT02V1 / F)</name>
    <name type="common">Meliniomyces variabilis</name>
    <dbReference type="NCBI Taxonomy" id="1149755"/>
    <lineage>
        <taxon>Eukaryota</taxon>
        <taxon>Fungi</taxon>
        <taxon>Dikarya</taxon>
        <taxon>Ascomycota</taxon>
        <taxon>Pezizomycotina</taxon>
        <taxon>Leotiomycetes</taxon>
        <taxon>Helotiales</taxon>
        <taxon>Hyaloscyphaceae</taxon>
        <taxon>Hyaloscypha</taxon>
        <taxon>Hyaloscypha variabilis</taxon>
    </lineage>
</organism>
<evidence type="ECO:0000256" key="7">
    <source>
        <dbReference type="SAM" id="Phobius"/>
    </source>
</evidence>
<feature type="transmembrane region" description="Helical" evidence="7">
    <location>
        <begin position="531"/>
        <end position="551"/>
    </location>
</feature>
<dbReference type="GO" id="GO:0022857">
    <property type="term" value="F:transmembrane transporter activity"/>
    <property type="evidence" value="ECO:0007669"/>
    <property type="project" value="InterPro"/>
</dbReference>